<organism evidence="1 2">
    <name type="scientific">SAR324 cluster bacterium</name>
    <dbReference type="NCBI Taxonomy" id="2024889"/>
    <lineage>
        <taxon>Bacteria</taxon>
        <taxon>Deltaproteobacteria</taxon>
        <taxon>SAR324 cluster</taxon>
    </lineage>
</organism>
<protein>
    <recommendedName>
        <fullName evidence="3">IS21 family transposase</fullName>
    </recommendedName>
</protein>
<evidence type="ECO:0000313" key="1">
    <source>
        <dbReference type="EMBL" id="NMC63831.1"/>
    </source>
</evidence>
<dbReference type="AlphaFoldDB" id="A0A7X9FT50"/>
<evidence type="ECO:0000313" key="2">
    <source>
        <dbReference type="Proteomes" id="UP000524246"/>
    </source>
</evidence>
<dbReference type="EMBL" id="JAAZON010000536">
    <property type="protein sequence ID" value="NMC63831.1"/>
    <property type="molecule type" value="Genomic_DNA"/>
</dbReference>
<gene>
    <name evidence="1" type="ORF">GYA55_11770</name>
</gene>
<name>A0A7X9FT50_9DELT</name>
<comment type="caution">
    <text evidence="1">The sequence shown here is derived from an EMBL/GenBank/DDBJ whole genome shotgun (WGS) entry which is preliminary data.</text>
</comment>
<evidence type="ECO:0008006" key="3">
    <source>
        <dbReference type="Google" id="ProtNLM"/>
    </source>
</evidence>
<reference evidence="1 2" key="1">
    <citation type="journal article" date="2020" name="Biotechnol. Biofuels">
        <title>New insights from the biogas microbiome by comprehensive genome-resolved metagenomics of nearly 1600 species originating from multiple anaerobic digesters.</title>
        <authorList>
            <person name="Campanaro S."/>
            <person name="Treu L."/>
            <person name="Rodriguez-R L.M."/>
            <person name="Kovalovszki A."/>
            <person name="Ziels R.M."/>
            <person name="Maus I."/>
            <person name="Zhu X."/>
            <person name="Kougias P.G."/>
            <person name="Basile A."/>
            <person name="Luo G."/>
            <person name="Schluter A."/>
            <person name="Konstantinidis K.T."/>
            <person name="Angelidaki I."/>
        </authorList>
    </citation>
    <scope>NUCLEOTIDE SEQUENCE [LARGE SCALE GENOMIC DNA]</scope>
    <source>
        <strain evidence="1">AS27yjCOA_65</strain>
    </source>
</reference>
<feature type="non-terminal residue" evidence="1">
    <location>
        <position position="1"/>
    </location>
</feature>
<sequence length="209" mass="23672">LQPYIPVTSSTLESGHKVQRTNTLRYKGNTYSLPFGTYRGEETRVLVDEENGTLVIKTMDGELLAKHLIPAGRGNKVINHNHQRDKSTSIQKLCDQVKVQFTNQSGAEIFLSKLKERYPRYIRDQITVMSNCLAKYAQEDTDKALDMCLEKSLFSANDFKSILSSGAIIKENHNEVEIKSLGTPETQLMVNIKPNKSTIDVYQNLFKSK</sequence>
<proteinExistence type="predicted"/>
<accession>A0A7X9FT50</accession>
<dbReference type="Proteomes" id="UP000524246">
    <property type="component" value="Unassembled WGS sequence"/>
</dbReference>